<keyword evidence="2" id="KW-1185">Reference proteome</keyword>
<dbReference type="AlphaFoldDB" id="A0A7K0C2N7"/>
<dbReference type="EMBL" id="WEGH01000004">
    <property type="protein sequence ID" value="MQY07747.1"/>
    <property type="molecule type" value="Genomic_DNA"/>
</dbReference>
<comment type="caution">
    <text evidence="1">The sequence shown here is derived from an EMBL/GenBank/DDBJ whole genome shotgun (WGS) entry which is preliminary data.</text>
</comment>
<dbReference type="OrthoDB" id="3412323at2"/>
<sequence length="250" mass="27084">MGTPNYPDDWADQWNRMRTGLQAAMTAARARVKYARIAAAEILVGEQPGRRIVVNPEGAATPSIRFYPEGVPENYAEILGSADPDSPGFTRMLLNTMTQAPHTQLLIDKDQFRATMRDERGTVNGGTLELNRNAVNVGFVSTATQSRMQFQANGVTAHYGRWSNTGLTNSQTGIFAGQVLQGSGSGSTWTDLAIGYGVTMASPMVAVATIKNTGAQAPFAHYVTAESVTGFTMRVEGSHAFYANFWCFRT</sequence>
<dbReference type="RefSeq" id="WP_153538193.1">
    <property type="nucleotide sequence ID" value="NZ_WEGH01000004.1"/>
</dbReference>
<accession>A0A7K0C2N7</accession>
<gene>
    <name evidence="1" type="ORF">ACRB68_58490</name>
</gene>
<evidence type="ECO:0000313" key="2">
    <source>
        <dbReference type="Proteomes" id="UP000487268"/>
    </source>
</evidence>
<proteinExistence type="predicted"/>
<protein>
    <submittedName>
        <fullName evidence="1">Uncharacterized protein</fullName>
    </submittedName>
</protein>
<evidence type="ECO:0000313" key="1">
    <source>
        <dbReference type="EMBL" id="MQY07747.1"/>
    </source>
</evidence>
<name>A0A7K0C2N7_9ACTN</name>
<dbReference type="Proteomes" id="UP000487268">
    <property type="component" value="Unassembled WGS sequence"/>
</dbReference>
<organism evidence="1 2">
    <name type="scientific">Actinomadura macrotermitis</name>
    <dbReference type="NCBI Taxonomy" id="2585200"/>
    <lineage>
        <taxon>Bacteria</taxon>
        <taxon>Bacillati</taxon>
        <taxon>Actinomycetota</taxon>
        <taxon>Actinomycetes</taxon>
        <taxon>Streptosporangiales</taxon>
        <taxon>Thermomonosporaceae</taxon>
        <taxon>Actinomadura</taxon>
    </lineage>
</organism>
<reference evidence="1 2" key="1">
    <citation type="submission" date="2019-10" db="EMBL/GenBank/DDBJ databases">
        <title>Actinomadura rubteroloni sp. nov. and Actinomadura macrotermitis sp. nov., isolated from the gut of fungus growing-termite Macrotermes natalensis.</title>
        <authorList>
            <person name="Benndorf R."/>
            <person name="Martin K."/>
            <person name="Kuefner M."/>
            <person name="De Beer W."/>
            <person name="Kaster A.-K."/>
            <person name="Vollmers J."/>
            <person name="Poulsen M."/>
            <person name="Beemelmanns C."/>
        </authorList>
    </citation>
    <scope>NUCLEOTIDE SEQUENCE [LARGE SCALE GENOMIC DNA]</scope>
    <source>
        <strain evidence="1 2">RB68</strain>
    </source>
</reference>